<gene>
    <name evidence="1" type="ORF">AAHA92_32338</name>
</gene>
<comment type="caution">
    <text evidence="1">The sequence shown here is derived from an EMBL/GenBank/DDBJ whole genome shotgun (WGS) entry which is preliminary data.</text>
</comment>
<sequence>MKFLIRFPSSRLRFSAIASKSLSSSSLTTPLPNWVESSSILEPQTTSKTQTFPKPISQNAEFSDKNAVDALLSHKNDPQTALEYANWAGETARLS</sequence>
<evidence type="ECO:0000313" key="1">
    <source>
        <dbReference type="EMBL" id="KAL1532312.1"/>
    </source>
</evidence>
<dbReference type="AlphaFoldDB" id="A0ABD1FKD7"/>
<name>A0ABD1FKD7_SALDI</name>
<organism evidence="1 2">
    <name type="scientific">Salvia divinorum</name>
    <name type="common">Maria pastora</name>
    <name type="synonym">Diviner's sage</name>
    <dbReference type="NCBI Taxonomy" id="28513"/>
    <lineage>
        <taxon>Eukaryota</taxon>
        <taxon>Viridiplantae</taxon>
        <taxon>Streptophyta</taxon>
        <taxon>Embryophyta</taxon>
        <taxon>Tracheophyta</taxon>
        <taxon>Spermatophyta</taxon>
        <taxon>Magnoliopsida</taxon>
        <taxon>eudicotyledons</taxon>
        <taxon>Gunneridae</taxon>
        <taxon>Pentapetalae</taxon>
        <taxon>asterids</taxon>
        <taxon>lamiids</taxon>
        <taxon>Lamiales</taxon>
        <taxon>Lamiaceae</taxon>
        <taxon>Nepetoideae</taxon>
        <taxon>Mentheae</taxon>
        <taxon>Salviinae</taxon>
        <taxon>Salvia</taxon>
        <taxon>Salvia subgen. Calosphace</taxon>
    </lineage>
</organism>
<dbReference type="Proteomes" id="UP001567538">
    <property type="component" value="Unassembled WGS sequence"/>
</dbReference>
<reference evidence="1 2" key="1">
    <citation type="submission" date="2024-06" db="EMBL/GenBank/DDBJ databases">
        <title>A chromosome level genome sequence of Diviner's sage (Salvia divinorum).</title>
        <authorList>
            <person name="Ford S.A."/>
            <person name="Ro D.-K."/>
            <person name="Ness R.W."/>
            <person name="Phillips M.A."/>
        </authorList>
    </citation>
    <scope>NUCLEOTIDE SEQUENCE [LARGE SCALE GENOMIC DNA]</scope>
    <source>
        <strain evidence="1">SAF-2024a</strain>
        <tissue evidence="1">Leaf</tissue>
    </source>
</reference>
<protein>
    <submittedName>
        <fullName evidence="1">Pentatricopeptide repeat-containing protein, mitochondrial-like protein</fullName>
    </submittedName>
</protein>
<accession>A0ABD1FKD7</accession>
<dbReference type="EMBL" id="JBEAFC010000014">
    <property type="protein sequence ID" value="KAL1532312.1"/>
    <property type="molecule type" value="Genomic_DNA"/>
</dbReference>
<keyword evidence="2" id="KW-1185">Reference proteome</keyword>
<evidence type="ECO:0000313" key="2">
    <source>
        <dbReference type="Proteomes" id="UP001567538"/>
    </source>
</evidence>
<proteinExistence type="predicted"/>